<dbReference type="PROSITE" id="PS50067">
    <property type="entry name" value="KINESIN_MOTOR_2"/>
    <property type="match status" value="1"/>
</dbReference>
<feature type="region of interest" description="Disordered" evidence="8">
    <location>
        <begin position="1"/>
        <end position="33"/>
    </location>
</feature>
<evidence type="ECO:0000259" key="9">
    <source>
        <dbReference type="PROSITE" id="PS50067"/>
    </source>
</evidence>
<dbReference type="Proteomes" id="UP000694867">
    <property type="component" value="Unplaced"/>
</dbReference>
<keyword evidence="7" id="KW-0175">Coiled coil</keyword>
<evidence type="ECO:0000256" key="1">
    <source>
        <dbReference type="ARBA" id="ARBA00004245"/>
    </source>
</evidence>
<dbReference type="GO" id="GO:0003777">
    <property type="term" value="F:microtubule motor activity"/>
    <property type="evidence" value="ECO:0007669"/>
    <property type="project" value="InterPro"/>
</dbReference>
<feature type="coiled-coil region" evidence="7">
    <location>
        <begin position="207"/>
        <end position="283"/>
    </location>
</feature>
<dbReference type="InterPro" id="IPR027417">
    <property type="entry name" value="P-loop_NTPase"/>
</dbReference>
<dbReference type="SUPFAM" id="SSF52540">
    <property type="entry name" value="P-loop containing nucleoside triphosphate hydrolases"/>
    <property type="match status" value="1"/>
</dbReference>
<comment type="subcellular location">
    <subcellularLocation>
        <location evidence="1">Cytoplasm</location>
        <location evidence="1">Cytoskeleton</location>
    </subcellularLocation>
</comment>
<feature type="region of interest" description="Disordered" evidence="8">
    <location>
        <begin position="68"/>
        <end position="104"/>
    </location>
</feature>
<keyword evidence="4" id="KW-0963">Cytoplasm</keyword>
<keyword evidence="6" id="KW-0493">Microtubule</keyword>
<proteinExistence type="inferred from homology"/>
<dbReference type="PRINTS" id="PR00380">
    <property type="entry name" value="KINESINHEAVY"/>
</dbReference>
<evidence type="ECO:0000256" key="8">
    <source>
        <dbReference type="SAM" id="MobiDB-lite"/>
    </source>
</evidence>
<evidence type="ECO:0000256" key="4">
    <source>
        <dbReference type="ARBA" id="ARBA00023212"/>
    </source>
</evidence>
<accession>A0AAJ7L7A2</accession>
<keyword evidence="10" id="KW-1185">Reference proteome</keyword>
<dbReference type="InterPro" id="IPR036961">
    <property type="entry name" value="Kinesin_motor_dom_sf"/>
</dbReference>
<keyword evidence="2 5" id="KW-0547">Nucleotide-binding</keyword>
<dbReference type="GO" id="GO:0008017">
    <property type="term" value="F:microtubule binding"/>
    <property type="evidence" value="ECO:0007669"/>
    <property type="project" value="InterPro"/>
</dbReference>
<evidence type="ECO:0000256" key="7">
    <source>
        <dbReference type="SAM" id="Coils"/>
    </source>
</evidence>
<evidence type="ECO:0000256" key="2">
    <source>
        <dbReference type="ARBA" id="ARBA00022741"/>
    </source>
</evidence>
<sequence length="644" mass="72502">MPPKVSFMPSPRLKRSLSKTSLGGGPTASPKKTCLERAPALPNRSDIMNRTFVTSRINSLNKTFITSRRETPDSTSNIGTTLKKLPSSVKTSTPTTILPSCERQSSSDRISLGVRPALTTRLSKDLYPSSKEVCDRLELLEKKLETHIQSSEAVVESLNRDNQQTAKESIRLSERIARLEKIYHSESLVAVDDLRTRKDLDQTKTLLDTKNLELETLRISYERLNEDHLALRRLMDVKEAENRMLEDLLEIEREKSRKFEEELDFATQENEIIKRKMLEYESRTMALHNEVLELKGNIRVFVRVRPLPHGEVKACLSVNTPTSLTVTKMSSKDGSIATTPYRFDRVLDTTVTQKEVFDEVRQLIVSALDGFNVCVIAYGQTGSGKTYTMEGPLGSNPDDMSDDRIGVIPRAFCEIFNLIHDRRDQDWVYSVQVSMLEIYNETILDLLNRHTECNIRIAASDSNRTEILHLENVSSVSVADKGYAARLFEKARSQRKVGTTKCNGRSSRSHCVLRVHVRAKNNSTGAERESVLNLVDLAGSERVKQSEVEGIRLTETRKINSSLTQLLTVIMSLGNKAAHIPYRNSKLTHLLSTSLGKNSKALMIVHVSPAQIDVNETINSLRFAQKVNDVHIGPRADSTKEKPN</sequence>
<evidence type="ECO:0000256" key="5">
    <source>
        <dbReference type="PROSITE-ProRule" id="PRU00283"/>
    </source>
</evidence>
<protein>
    <recommendedName>
        <fullName evidence="6">Kinesin-like protein</fullName>
    </recommendedName>
</protein>
<keyword evidence="4" id="KW-0206">Cytoskeleton</keyword>
<keyword evidence="3 5" id="KW-0067">ATP-binding</keyword>
<feature type="compositionally biased region" description="Polar residues" evidence="8">
    <location>
        <begin position="88"/>
        <end position="104"/>
    </location>
</feature>
<reference evidence="11" key="1">
    <citation type="submission" date="2025-08" db="UniProtKB">
        <authorList>
            <consortium name="RefSeq"/>
        </authorList>
    </citation>
    <scope>IDENTIFICATION</scope>
</reference>
<dbReference type="RefSeq" id="XP_018496269.2">
    <property type="nucleotide sequence ID" value="XM_018640753.2"/>
</dbReference>
<keyword evidence="5 6" id="KW-0505">Motor protein</keyword>
<dbReference type="KEGG" id="goe:100906229"/>
<gene>
    <name evidence="11" type="primary">LOC100906229</name>
</gene>
<dbReference type="GO" id="GO:0007018">
    <property type="term" value="P:microtubule-based movement"/>
    <property type="evidence" value="ECO:0007669"/>
    <property type="project" value="InterPro"/>
</dbReference>
<dbReference type="PROSITE" id="PS00411">
    <property type="entry name" value="KINESIN_MOTOR_1"/>
    <property type="match status" value="1"/>
</dbReference>
<dbReference type="GO" id="GO:0005524">
    <property type="term" value="F:ATP binding"/>
    <property type="evidence" value="ECO:0007669"/>
    <property type="project" value="UniProtKB-UniRule"/>
</dbReference>
<dbReference type="GeneID" id="100906229"/>
<evidence type="ECO:0000256" key="6">
    <source>
        <dbReference type="RuleBase" id="RU000394"/>
    </source>
</evidence>
<dbReference type="PANTHER" id="PTHR47972">
    <property type="entry name" value="KINESIN-LIKE PROTEIN KLP-3"/>
    <property type="match status" value="1"/>
</dbReference>
<dbReference type="SMART" id="SM00129">
    <property type="entry name" value="KISc"/>
    <property type="match status" value="1"/>
</dbReference>
<organism evidence="10 11">
    <name type="scientific">Galendromus occidentalis</name>
    <name type="common">western predatory mite</name>
    <dbReference type="NCBI Taxonomy" id="34638"/>
    <lineage>
        <taxon>Eukaryota</taxon>
        <taxon>Metazoa</taxon>
        <taxon>Ecdysozoa</taxon>
        <taxon>Arthropoda</taxon>
        <taxon>Chelicerata</taxon>
        <taxon>Arachnida</taxon>
        <taxon>Acari</taxon>
        <taxon>Parasitiformes</taxon>
        <taxon>Mesostigmata</taxon>
        <taxon>Gamasina</taxon>
        <taxon>Phytoseioidea</taxon>
        <taxon>Phytoseiidae</taxon>
        <taxon>Typhlodrominae</taxon>
        <taxon>Galendromus</taxon>
    </lineage>
</organism>
<evidence type="ECO:0000313" key="11">
    <source>
        <dbReference type="RefSeq" id="XP_018496269.2"/>
    </source>
</evidence>
<evidence type="ECO:0000313" key="10">
    <source>
        <dbReference type="Proteomes" id="UP000694867"/>
    </source>
</evidence>
<dbReference type="Pfam" id="PF00225">
    <property type="entry name" value="Kinesin"/>
    <property type="match status" value="1"/>
</dbReference>
<name>A0AAJ7L7A2_9ACAR</name>
<dbReference type="PANTHER" id="PTHR47972:SF28">
    <property type="entry name" value="KINESIN-LIKE PROTEIN KLP-3"/>
    <property type="match status" value="1"/>
</dbReference>
<dbReference type="InterPro" id="IPR001752">
    <property type="entry name" value="Kinesin_motor_dom"/>
</dbReference>
<dbReference type="Gene3D" id="3.40.850.10">
    <property type="entry name" value="Kinesin motor domain"/>
    <property type="match status" value="1"/>
</dbReference>
<feature type="domain" description="Kinesin motor" evidence="9">
    <location>
        <begin position="297"/>
        <end position="630"/>
    </location>
</feature>
<dbReference type="InterPro" id="IPR027640">
    <property type="entry name" value="Kinesin-like_fam"/>
</dbReference>
<dbReference type="AlphaFoldDB" id="A0AAJ7L7A2"/>
<feature type="binding site" evidence="5">
    <location>
        <begin position="379"/>
        <end position="386"/>
    </location>
    <ligand>
        <name>ATP</name>
        <dbReference type="ChEBI" id="CHEBI:30616"/>
    </ligand>
</feature>
<dbReference type="InterPro" id="IPR019821">
    <property type="entry name" value="Kinesin_motor_CS"/>
</dbReference>
<evidence type="ECO:0000256" key="3">
    <source>
        <dbReference type="ARBA" id="ARBA00022840"/>
    </source>
</evidence>
<comment type="similarity">
    <text evidence="5 6">Belongs to the TRAFAC class myosin-kinesin ATPase superfamily. Kinesin family.</text>
</comment>
<dbReference type="GO" id="GO:0005874">
    <property type="term" value="C:microtubule"/>
    <property type="evidence" value="ECO:0007669"/>
    <property type="project" value="UniProtKB-KW"/>
</dbReference>